<proteinExistence type="predicted"/>
<dbReference type="AlphaFoldDB" id="B3E355"/>
<evidence type="ECO:0000313" key="2">
    <source>
        <dbReference type="EMBL" id="ACD94267.1"/>
    </source>
</evidence>
<dbReference type="HOGENOM" id="CLU_165407_0_0_7"/>
<dbReference type="KEGG" id="glo:Glov_0539"/>
<accession>B3E355</accession>
<dbReference type="Proteomes" id="UP000002420">
    <property type="component" value="Chromosome"/>
</dbReference>
<sequence>MLLVMLAITLHGVAESAHALQGCSAVPNASAYIHHPPCANDHCPCSTPSSEHKDSDGCDSCVNCICHAPLPMQQLALHYSPVVRDLIFSEPYQFLPEVFLSKFIPPQNQA</sequence>
<organism evidence="2 3">
    <name type="scientific">Trichlorobacter lovleyi (strain ATCC BAA-1151 / DSM 17278 / SZ)</name>
    <name type="common">Geobacter lovleyi</name>
    <dbReference type="NCBI Taxonomy" id="398767"/>
    <lineage>
        <taxon>Bacteria</taxon>
        <taxon>Pseudomonadati</taxon>
        <taxon>Thermodesulfobacteriota</taxon>
        <taxon>Desulfuromonadia</taxon>
        <taxon>Geobacterales</taxon>
        <taxon>Geobacteraceae</taxon>
        <taxon>Trichlorobacter</taxon>
    </lineage>
</organism>
<gene>
    <name evidence="2" type="ordered locus">Glov_0539</name>
</gene>
<keyword evidence="1" id="KW-0732">Signal</keyword>
<keyword evidence="3" id="KW-1185">Reference proteome</keyword>
<protein>
    <recommendedName>
        <fullName evidence="4">Secreted protein</fullName>
    </recommendedName>
</protein>
<dbReference type="EMBL" id="CP001089">
    <property type="protein sequence ID" value="ACD94267.1"/>
    <property type="molecule type" value="Genomic_DNA"/>
</dbReference>
<reference evidence="2 3" key="1">
    <citation type="submission" date="2008-05" db="EMBL/GenBank/DDBJ databases">
        <title>Complete sequence of chromosome of Geobacter lovleyi SZ.</title>
        <authorList>
            <consortium name="US DOE Joint Genome Institute"/>
            <person name="Lucas S."/>
            <person name="Copeland A."/>
            <person name="Lapidus A."/>
            <person name="Glavina del Rio T."/>
            <person name="Dalin E."/>
            <person name="Tice H."/>
            <person name="Bruce D."/>
            <person name="Goodwin L."/>
            <person name="Pitluck S."/>
            <person name="Chertkov O."/>
            <person name="Meincke L."/>
            <person name="Brettin T."/>
            <person name="Detter J.C."/>
            <person name="Han C."/>
            <person name="Tapia R."/>
            <person name="Kuske C.R."/>
            <person name="Schmutz J."/>
            <person name="Larimer F."/>
            <person name="Land M."/>
            <person name="Hauser L."/>
            <person name="Kyrpides N."/>
            <person name="Mikhailova N."/>
            <person name="Sung Y."/>
            <person name="Fletcher K.E."/>
            <person name="Ritalahti K.M."/>
            <person name="Loeffler F.E."/>
            <person name="Richardson P."/>
        </authorList>
    </citation>
    <scope>NUCLEOTIDE SEQUENCE [LARGE SCALE GENOMIC DNA]</scope>
    <source>
        <strain evidence="3">ATCC BAA-1151 / DSM 17278 / SZ</strain>
    </source>
</reference>
<feature type="signal peptide" evidence="1">
    <location>
        <begin position="1"/>
        <end position="19"/>
    </location>
</feature>
<evidence type="ECO:0000313" key="3">
    <source>
        <dbReference type="Proteomes" id="UP000002420"/>
    </source>
</evidence>
<dbReference type="STRING" id="398767.Glov_0539"/>
<evidence type="ECO:0008006" key="4">
    <source>
        <dbReference type="Google" id="ProtNLM"/>
    </source>
</evidence>
<evidence type="ECO:0000256" key="1">
    <source>
        <dbReference type="SAM" id="SignalP"/>
    </source>
</evidence>
<feature type="chain" id="PRO_5002787488" description="Secreted protein" evidence="1">
    <location>
        <begin position="20"/>
        <end position="110"/>
    </location>
</feature>
<name>B3E355_TRIL1</name>